<organism evidence="6 7">
    <name type="scientific">Niabella ginsenosidivorans</name>
    <dbReference type="NCBI Taxonomy" id="1176587"/>
    <lineage>
        <taxon>Bacteria</taxon>
        <taxon>Pseudomonadati</taxon>
        <taxon>Bacteroidota</taxon>
        <taxon>Chitinophagia</taxon>
        <taxon>Chitinophagales</taxon>
        <taxon>Chitinophagaceae</taxon>
        <taxon>Niabella</taxon>
    </lineage>
</organism>
<keyword evidence="4 5" id="KW-0472">Membrane</keyword>
<dbReference type="OrthoDB" id="673280at2"/>
<sequence>MNKALFNYSSSVLVGIIDGIIVPLTVYCFFTGLGKSPQQVGNNTLYVALCAAFLLAIGGFFTRREELSHTHEKRILKVYRGLDVADHIKEDLIKDAQRENEEWKNEWQQNALAVEPLPPLSYAGAIFTGYIIGSLVVLANARYFRLPELSFFMIPTAVLLITGFYKYRLFGRPVIGGMFLTAGGGLAAAMGAYWIAHLFA</sequence>
<feature type="transmembrane region" description="Helical" evidence="5">
    <location>
        <begin position="12"/>
        <end position="33"/>
    </location>
</feature>
<dbReference type="KEGG" id="nia:A8C56_10710"/>
<evidence type="ECO:0000256" key="3">
    <source>
        <dbReference type="ARBA" id="ARBA00022989"/>
    </source>
</evidence>
<protein>
    <recommendedName>
        <fullName evidence="8">VIT family protein</fullName>
    </recommendedName>
</protein>
<dbReference type="InterPro" id="IPR008217">
    <property type="entry name" value="Ccc1_fam"/>
</dbReference>
<gene>
    <name evidence="6" type="ORF">A8C56_10710</name>
</gene>
<accession>A0A1A9I1I8</accession>
<name>A0A1A9I1I8_9BACT</name>
<dbReference type="RefSeq" id="WP_067755616.1">
    <property type="nucleotide sequence ID" value="NZ_CP015772.1"/>
</dbReference>
<keyword evidence="2 5" id="KW-0812">Transmembrane</keyword>
<evidence type="ECO:0000256" key="1">
    <source>
        <dbReference type="ARBA" id="ARBA00004127"/>
    </source>
</evidence>
<keyword evidence="7" id="KW-1185">Reference proteome</keyword>
<dbReference type="STRING" id="1176587.A8C56_10710"/>
<dbReference type="GO" id="GO:0030026">
    <property type="term" value="P:intracellular manganese ion homeostasis"/>
    <property type="evidence" value="ECO:0007669"/>
    <property type="project" value="InterPro"/>
</dbReference>
<evidence type="ECO:0000256" key="2">
    <source>
        <dbReference type="ARBA" id="ARBA00022692"/>
    </source>
</evidence>
<evidence type="ECO:0000313" key="6">
    <source>
        <dbReference type="EMBL" id="ANH81393.1"/>
    </source>
</evidence>
<dbReference type="GO" id="GO:0005384">
    <property type="term" value="F:manganese ion transmembrane transporter activity"/>
    <property type="evidence" value="ECO:0007669"/>
    <property type="project" value="InterPro"/>
</dbReference>
<dbReference type="GO" id="GO:0012505">
    <property type="term" value="C:endomembrane system"/>
    <property type="evidence" value="ECO:0007669"/>
    <property type="project" value="UniProtKB-SubCell"/>
</dbReference>
<evidence type="ECO:0008006" key="8">
    <source>
        <dbReference type="Google" id="ProtNLM"/>
    </source>
</evidence>
<feature type="transmembrane region" description="Helical" evidence="5">
    <location>
        <begin position="149"/>
        <end position="167"/>
    </location>
</feature>
<reference evidence="6 7" key="1">
    <citation type="submission" date="2016-05" db="EMBL/GenBank/DDBJ databases">
        <title>Niabella ginsenosidivorans BS26 whole genome sequencing.</title>
        <authorList>
            <person name="Im W.T."/>
            <person name="Siddiqi M.Z."/>
        </authorList>
    </citation>
    <scope>NUCLEOTIDE SEQUENCE [LARGE SCALE GENOMIC DNA]</scope>
    <source>
        <strain evidence="6 7">BS26</strain>
    </source>
</reference>
<proteinExistence type="predicted"/>
<comment type="subcellular location">
    <subcellularLocation>
        <location evidence="1">Endomembrane system</location>
        <topology evidence="1">Multi-pass membrane protein</topology>
    </subcellularLocation>
</comment>
<evidence type="ECO:0000256" key="4">
    <source>
        <dbReference type="ARBA" id="ARBA00023136"/>
    </source>
</evidence>
<dbReference type="AlphaFoldDB" id="A0A1A9I1I8"/>
<dbReference type="Proteomes" id="UP000077667">
    <property type="component" value="Chromosome"/>
</dbReference>
<keyword evidence="3 5" id="KW-1133">Transmembrane helix</keyword>
<evidence type="ECO:0000256" key="5">
    <source>
        <dbReference type="SAM" id="Phobius"/>
    </source>
</evidence>
<feature type="transmembrane region" description="Helical" evidence="5">
    <location>
        <begin position="174"/>
        <end position="196"/>
    </location>
</feature>
<feature type="transmembrane region" description="Helical" evidence="5">
    <location>
        <begin position="120"/>
        <end position="143"/>
    </location>
</feature>
<feature type="transmembrane region" description="Helical" evidence="5">
    <location>
        <begin position="45"/>
        <end position="62"/>
    </location>
</feature>
<dbReference type="EMBL" id="CP015772">
    <property type="protein sequence ID" value="ANH81393.1"/>
    <property type="molecule type" value="Genomic_DNA"/>
</dbReference>
<evidence type="ECO:0000313" key="7">
    <source>
        <dbReference type="Proteomes" id="UP000077667"/>
    </source>
</evidence>
<dbReference type="Pfam" id="PF01988">
    <property type="entry name" value="VIT1"/>
    <property type="match status" value="1"/>
</dbReference>